<name>A0A5D2PR23_GOSTO</name>
<keyword evidence="4" id="KW-1185">Reference proteome</keyword>
<evidence type="ECO:0000256" key="2">
    <source>
        <dbReference type="SAM" id="SignalP"/>
    </source>
</evidence>
<feature type="signal peptide" evidence="2">
    <location>
        <begin position="1"/>
        <end position="33"/>
    </location>
</feature>
<keyword evidence="2" id="KW-0732">Signal</keyword>
<organism evidence="3 4">
    <name type="scientific">Gossypium tomentosum</name>
    <name type="common">Hawaiian cotton</name>
    <name type="synonym">Gossypium sandvicense</name>
    <dbReference type="NCBI Taxonomy" id="34277"/>
    <lineage>
        <taxon>Eukaryota</taxon>
        <taxon>Viridiplantae</taxon>
        <taxon>Streptophyta</taxon>
        <taxon>Embryophyta</taxon>
        <taxon>Tracheophyta</taxon>
        <taxon>Spermatophyta</taxon>
        <taxon>Magnoliopsida</taxon>
        <taxon>eudicotyledons</taxon>
        <taxon>Gunneridae</taxon>
        <taxon>Pentapetalae</taxon>
        <taxon>rosids</taxon>
        <taxon>malvids</taxon>
        <taxon>Malvales</taxon>
        <taxon>Malvaceae</taxon>
        <taxon>Malvoideae</taxon>
        <taxon>Gossypium</taxon>
    </lineage>
</organism>
<dbReference type="AlphaFoldDB" id="A0A5D2PR23"/>
<evidence type="ECO:0000313" key="4">
    <source>
        <dbReference type="Proteomes" id="UP000322667"/>
    </source>
</evidence>
<evidence type="ECO:0000313" key="3">
    <source>
        <dbReference type="EMBL" id="TYI18476.1"/>
    </source>
</evidence>
<evidence type="ECO:0000256" key="1">
    <source>
        <dbReference type="SAM" id="MobiDB-lite"/>
    </source>
</evidence>
<protein>
    <submittedName>
        <fullName evidence="3">Uncharacterized protein</fullName>
    </submittedName>
</protein>
<sequence length="169" mass="18518">MGNNVKGRGLRCKATLTIMMMAMVLLLGQQASAFSATTSNNNNSSNLATHCGASTMEECLVDIGHADHVFFAEPETSLQKDPPKFIDVSKNNLITPNDKCGRPRSGQPYNPCVPDSNDSKKGNTVRQFTKTTIEIVDASRIILPTMDFFSYCLCKLNKDCILICLVYTS</sequence>
<proteinExistence type="predicted"/>
<feature type="chain" id="PRO_5023053371" evidence="2">
    <location>
        <begin position="34"/>
        <end position="169"/>
    </location>
</feature>
<accession>A0A5D2PR23</accession>
<gene>
    <name evidence="3" type="ORF">ES332_A07G093500v1</name>
</gene>
<feature type="region of interest" description="Disordered" evidence="1">
    <location>
        <begin position="97"/>
        <end position="123"/>
    </location>
</feature>
<reference evidence="3 4" key="1">
    <citation type="submission" date="2019-07" db="EMBL/GenBank/DDBJ databases">
        <title>WGS assembly of Gossypium tomentosum.</title>
        <authorList>
            <person name="Chen Z.J."/>
            <person name="Sreedasyam A."/>
            <person name="Ando A."/>
            <person name="Song Q."/>
            <person name="De L."/>
            <person name="Hulse-Kemp A."/>
            <person name="Ding M."/>
            <person name="Ye W."/>
            <person name="Kirkbride R."/>
            <person name="Jenkins J."/>
            <person name="Plott C."/>
            <person name="Lovell J."/>
            <person name="Lin Y.-M."/>
            <person name="Vaughn R."/>
            <person name="Liu B."/>
            <person name="Li W."/>
            <person name="Simpson S."/>
            <person name="Scheffler B."/>
            <person name="Saski C."/>
            <person name="Grover C."/>
            <person name="Hu G."/>
            <person name="Conover J."/>
            <person name="Carlson J."/>
            <person name="Shu S."/>
            <person name="Boston L."/>
            <person name="Williams M."/>
            <person name="Peterson D."/>
            <person name="Mcgee K."/>
            <person name="Jones D."/>
            <person name="Wendel J."/>
            <person name="Stelly D."/>
            <person name="Grimwood J."/>
            <person name="Schmutz J."/>
        </authorList>
    </citation>
    <scope>NUCLEOTIDE SEQUENCE [LARGE SCALE GENOMIC DNA]</scope>
    <source>
        <strain evidence="3">7179.01</strain>
    </source>
</reference>
<dbReference type="Proteomes" id="UP000322667">
    <property type="component" value="Chromosome A07"/>
</dbReference>
<dbReference type="EMBL" id="CM017616">
    <property type="protein sequence ID" value="TYI18476.1"/>
    <property type="molecule type" value="Genomic_DNA"/>
</dbReference>